<comment type="caution">
    <text evidence="1">The sequence shown here is derived from an EMBL/GenBank/DDBJ whole genome shotgun (WGS) entry which is preliminary data.</text>
</comment>
<protein>
    <submittedName>
        <fullName evidence="1">Uncharacterized protein</fullName>
    </submittedName>
</protein>
<dbReference type="EMBL" id="CASHSV030000206">
    <property type="protein sequence ID" value="CAJ2653888.1"/>
    <property type="molecule type" value="Genomic_DNA"/>
</dbReference>
<keyword evidence="2" id="KW-1185">Reference proteome</keyword>
<reference evidence="1" key="1">
    <citation type="submission" date="2023-10" db="EMBL/GenBank/DDBJ databases">
        <authorList>
            <person name="Rodriguez Cubillos JULIANA M."/>
            <person name="De Vega J."/>
        </authorList>
    </citation>
    <scope>NUCLEOTIDE SEQUENCE</scope>
</reference>
<gene>
    <name evidence="1" type="ORF">MILVUS5_LOCUS21151</name>
</gene>
<evidence type="ECO:0000313" key="2">
    <source>
        <dbReference type="Proteomes" id="UP001177021"/>
    </source>
</evidence>
<evidence type="ECO:0000313" key="1">
    <source>
        <dbReference type="EMBL" id="CAJ2653888.1"/>
    </source>
</evidence>
<sequence length="125" mass="14401">MEKELNLSVLALLDADPCSFKMLAFYGRRLKILKCLGIRPTDINIMAVDESLDRLVFPMNKKDIKTANNLLKDAYVNNRTEWLHELHITLEKKQKIAIESLTSCGVASYVTEVFLPMKLQQEDWT</sequence>
<dbReference type="Proteomes" id="UP001177021">
    <property type="component" value="Unassembled WGS sequence"/>
</dbReference>
<organism evidence="1 2">
    <name type="scientific">Trifolium pratense</name>
    <name type="common">Red clover</name>
    <dbReference type="NCBI Taxonomy" id="57577"/>
    <lineage>
        <taxon>Eukaryota</taxon>
        <taxon>Viridiplantae</taxon>
        <taxon>Streptophyta</taxon>
        <taxon>Embryophyta</taxon>
        <taxon>Tracheophyta</taxon>
        <taxon>Spermatophyta</taxon>
        <taxon>Magnoliopsida</taxon>
        <taxon>eudicotyledons</taxon>
        <taxon>Gunneridae</taxon>
        <taxon>Pentapetalae</taxon>
        <taxon>rosids</taxon>
        <taxon>fabids</taxon>
        <taxon>Fabales</taxon>
        <taxon>Fabaceae</taxon>
        <taxon>Papilionoideae</taxon>
        <taxon>50 kb inversion clade</taxon>
        <taxon>NPAAA clade</taxon>
        <taxon>Hologalegina</taxon>
        <taxon>IRL clade</taxon>
        <taxon>Trifolieae</taxon>
        <taxon>Trifolium</taxon>
    </lineage>
</organism>
<proteinExistence type="predicted"/>
<name>A0ACB0KC28_TRIPR</name>
<accession>A0ACB0KC28</accession>